<comment type="subcellular location">
    <subcellularLocation>
        <location evidence="1">Endomembrane system</location>
        <topology evidence="1">Multi-pass membrane protein</topology>
    </subcellularLocation>
    <subcellularLocation>
        <location evidence="2">Secreted</location>
    </subcellularLocation>
</comment>
<organism evidence="13 14">
    <name type="scientific">Populus deltoides</name>
    <name type="common">Eastern poplar</name>
    <name type="synonym">Eastern cottonwood</name>
    <dbReference type="NCBI Taxonomy" id="3696"/>
    <lineage>
        <taxon>Eukaryota</taxon>
        <taxon>Viridiplantae</taxon>
        <taxon>Streptophyta</taxon>
        <taxon>Embryophyta</taxon>
        <taxon>Tracheophyta</taxon>
        <taxon>Spermatophyta</taxon>
        <taxon>Magnoliopsida</taxon>
        <taxon>eudicotyledons</taxon>
        <taxon>Gunneridae</taxon>
        <taxon>Pentapetalae</taxon>
        <taxon>rosids</taxon>
        <taxon>fabids</taxon>
        <taxon>Malpighiales</taxon>
        <taxon>Salicaceae</taxon>
        <taxon>Saliceae</taxon>
        <taxon>Populus</taxon>
    </lineage>
</organism>
<dbReference type="GO" id="GO:0012505">
    <property type="term" value="C:endomembrane system"/>
    <property type="evidence" value="ECO:0007669"/>
    <property type="project" value="UniProtKB-SubCell"/>
</dbReference>
<dbReference type="GO" id="GO:0004252">
    <property type="term" value="F:serine-type endopeptidase activity"/>
    <property type="evidence" value="ECO:0007669"/>
    <property type="project" value="InterPro"/>
</dbReference>
<dbReference type="EMBL" id="JACEGQ020000008">
    <property type="protein sequence ID" value="KAH8499651.1"/>
    <property type="molecule type" value="Genomic_DNA"/>
</dbReference>
<dbReference type="InterPro" id="IPR045051">
    <property type="entry name" value="SBT"/>
</dbReference>
<dbReference type="EC" id="7.1.3.1" evidence="4"/>
<dbReference type="CDD" id="cd02120">
    <property type="entry name" value="PA_subtilisin_like"/>
    <property type="match status" value="1"/>
</dbReference>
<name>A0A8T2Y3J8_POPDE</name>
<evidence type="ECO:0000256" key="3">
    <source>
        <dbReference type="ARBA" id="ARBA00011073"/>
    </source>
</evidence>
<protein>
    <recommendedName>
        <fullName evidence="4">H(+)-exporting diphosphatase</fullName>
        <ecNumber evidence="4">7.1.3.1</ecNumber>
    </recommendedName>
</protein>
<keyword evidence="5" id="KW-0813">Transport</keyword>
<dbReference type="GO" id="GO:0004427">
    <property type="term" value="F:inorganic diphosphate phosphatase activity"/>
    <property type="evidence" value="ECO:0007669"/>
    <property type="project" value="InterPro"/>
</dbReference>
<evidence type="ECO:0000256" key="2">
    <source>
        <dbReference type="ARBA" id="ARBA00004613"/>
    </source>
</evidence>
<evidence type="ECO:0000256" key="10">
    <source>
        <dbReference type="ARBA" id="ARBA00022989"/>
    </source>
</evidence>
<evidence type="ECO:0000256" key="5">
    <source>
        <dbReference type="ARBA" id="ARBA00022448"/>
    </source>
</evidence>
<keyword evidence="7" id="KW-0732">Signal</keyword>
<dbReference type="GO" id="GO:0009678">
    <property type="term" value="F:diphosphate hydrolysis-driven proton transmembrane transporter activity"/>
    <property type="evidence" value="ECO:0007669"/>
    <property type="project" value="UniProtKB-EC"/>
</dbReference>
<comment type="caution">
    <text evidence="13">The sequence shown here is derived from an EMBL/GenBank/DDBJ whole genome shotgun (WGS) entry which is preliminary data.</text>
</comment>
<dbReference type="GO" id="GO:0006508">
    <property type="term" value="P:proteolysis"/>
    <property type="evidence" value="ECO:0007669"/>
    <property type="project" value="InterPro"/>
</dbReference>
<evidence type="ECO:0000256" key="8">
    <source>
        <dbReference type="ARBA" id="ARBA00022842"/>
    </source>
</evidence>
<keyword evidence="11" id="KW-0406">Ion transport</keyword>
<gene>
    <name evidence="13" type="ORF">H0E87_015036</name>
</gene>
<dbReference type="InterPro" id="IPR004131">
    <property type="entry name" value="PPase-energised_H-pump"/>
</dbReference>
<dbReference type="Pfam" id="PF03030">
    <property type="entry name" value="H_PPase"/>
    <property type="match status" value="1"/>
</dbReference>
<keyword evidence="12" id="KW-0472">Membrane</keyword>
<dbReference type="AlphaFoldDB" id="A0A8T2Y3J8"/>
<keyword evidence="6" id="KW-0812">Transmembrane</keyword>
<evidence type="ECO:0000313" key="13">
    <source>
        <dbReference type="EMBL" id="KAH8499651.1"/>
    </source>
</evidence>
<dbReference type="Proteomes" id="UP000807159">
    <property type="component" value="Chromosome 8"/>
</dbReference>
<dbReference type="PANTHER" id="PTHR10795">
    <property type="entry name" value="PROPROTEIN CONVERTASE SUBTILISIN/KEXIN"/>
    <property type="match status" value="1"/>
</dbReference>
<keyword evidence="10" id="KW-1133">Transmembrane helix</keyword>
<evidence type="ECO:0000256" key="7">
    <source>
        <dbReference type="ARBA" id="ARBA00022729"/>
    </source>
</evidence>
<evidence type="ECO:0000256" key="1">
    <source>
        <dbReference type="ARBA" id="ARBA00004127"/>
    </source>
</evidence>
<evidence type="ECO:0000256" key="11">
    <source>
        <dbReference type="ARBA" id="ARBA00023065"/>
    </source>
</evidence>
<dbReference type="Gene3D" id="3.50.30.30">
    <property type="match status" value="1"/>
</dbReference>
<evidence type="ECO:0000256" key="12">
    <source>
        <dbReference type="ARBA" id="ARBA00023136"/>
    </source>
</evidence>
<dbReference type="InterPro" id="IPR036852">
    <property type="entry name" value="Peptidase_S8/S53_dom_sf"/>
</dbReference>
<proteinExistence type="inferred from homology"/>
<evidence type="ECO:0000256" key="4">
    <source>
        <dbReference type="ARBA" id="ARBA00013242"/>
    </source>
</evidence>
<dbReference type="Gene3D" id="3.40.50.200">
    <property type="entry name" value="Peptidase S8/S53 domain"/>
    <property type="match status" value="2"/>
</dbReference>
<reference evidence="13" key="1">
    <citation type="journal article" date="2021" name="J. Hered.">
        <title>Genome Assembly of Salicaceae Populus deltoides (Eastern Cottonwood) I-69 Based on Nanopore Sequencing and Hi-C Technologies.</title>
        <authorList>
            <person name="Bai S."/>
            <person name="Wu H."/>
            <person name="Zhang J."/>
            <person name="Pan Z."/>
            <person name="Zhao W."/>
            <person name="Li Z."/>
            <person name="Tong C."/>
        </authorList>
    </citation>
    <scope>NUCLEOTIDE SEQUENCE</scope>
    <source>
        <tissue evidence="13">Leaf</tissue>
    </source>
</reference>
<evidence type="ECO:0000256" key="6">
    <source>
        <dbReference type="ARBA" id="ARBA00022692"/>
    </source>
</evidence>
<evidence type="ECO:0000313" key="14">
    <source>
        <dbReference type="Proteomes" id="UP000807159"/>
    </source>
</evidence>
<dbReference type="GO" id="GO:0005576">
    <property type="term" value="C:extracellular region"/>
    <property type="evidence" value="ECO:0007669"/>
    <property type="project" value="UniProtKB-SubCell"/>
</dbReference>
<keyword evidence="9" id="KW-1278">Translocase</keyword>
<comment type="similarity">
    <text evidence="3">Belongs to the peptidase S8 family.</text>
</comment>
<keyword evidence="14" id="KW-1185">Reference proteome</keyword>
<sequence length="373" mass="40027">MQSFMKKMKEAEAQKATALTSSSTNNTTSGLSLPAFDVTSWMELVVAYARVKKRAVTKLVGGLGMILAKTTNSGKELIVDSHLLPTTKVGEIIANKIQEYVKLSQYPTTTILLCGTIIGTSPAAPKVVAFSSQRPNYLTPEILKLDVIALDVYFVAGWTGFVGPTDLEIDPGRVEFNIISAATKSALVTTTHNLDNFDKNIKDLANGEESTPFIHGAGLIDPNSTLNPELVSDMDTSDYIAFLCTIGYDDNSQMLNNKESKFAIDDALGTMSTVAIGLAIDVYSPTNDNAGGIAQMAGMSHHIREKTNALYAAGNITATIGKELTIGSVTLVSWPFLVRISNASISTVDELNPNIFIGLTVGVEIHTAYYMNI</sequence>
<evidence type="ECO:0000256" key="9">
    <source>
        <dbReference type="ARBA" id="ARBA00022967"/>
    </source>
</evidence>
<accession>A0A8T2Y3J8</accession>
<dbReference type="GO" id="GO:0016020">
    <property type="term" value="C:membrane"/>
    <property type="evidence" value="ECO:0007669"/>
    <property type="project" value="InterPro"/>
</dbReference>
<keyword evidence="8" id="KW-0460">Magnesium</keyword>